<evidence type="ECO:0000313" key="9">
    <source>
        <dbReference type="Proteomes" id="UP000002899"/>
    </source>
</evidence>
<evidence type="ECO:0000256" key="4">
    <source>
        <dbReference type="ARBA" id="ARBA00022917"/>
    </source>
</evidence>
<evidence type="ECO:0000256" key="1">
    <source>
        <dbReference type="ARBA" id="ARBA00022490"/>
    </source>
</evidence>
<evidence type="ECO:0000256" key="3">
    <source>
        <dbReference type="ARBA" id="ARBA00022884"/>
    </source>
</evidence>
<proteinExistence type="inferred from homology"/>
<comment type="function">
    <text evidence="6">Component of the eukaryotic translation initiation factor 3 (eIF-3) complex, which is involved in protein synthesis and, together with other initiation factors, stimulates binding of mRNA and methionyl-tRNAi to the 40S ribosome.</text>
</comment>
<dbReference type="InterPro" id="IPR011400">
    <property type="entry name" value="EIF3B"/>
</dbReference>
<dbReference type="GO" id="GO:0001732">
    <property type="term" value="P:formation of cytoplasmic translation initiation complex"/>
    <property type="evidence" value="ECO:0007669"/>
    <property type="project" value="UniProtKB-UniRule"/>
</dbReference>
<dbReference type="GO" id="GO:0031369">
    <property type="term" value="F:translation initiation factor binding"/>
    <property type="evidence" value="ECO:0007669"/>
    <property type="project" value="InterPro"/>
</dbReference>
<name>I7IST6_BABMR</name>
<reference evidence="8 9" key="1">
    <citation type="journal article" date="2012" name="Nucleic Acids Res.">
        <title>Sequencing of the smallest Apicomplexan genome from the human pathogen Babesia microti.</title>
        <authorList>
            <person name="Cornillot E."/>
            <person name="Hadj-Kaddour K."/>
            <person name="Dassouli A."/>
            <person name="Noel B."/>
            <person name="Ranwez V."/>
            <person name="Vacherie B."/>
            <person name="Augagneur Y."/>
            <person name="Bres V."/>
            <person name="Duclos A."/>
            <person name="Randazzo S."/>
            <person name="Carcy B."/>
            <person name="Debierre-Grockiego F."/>
            <person name="Delbecq S."/>
            <person name="Moubri-Menage K."/>
            <person name="Shams-Eldin H."/>
            <person name="Usmani-Brown S."/>
            <person name="Bringaud F."/>
            <person name="Wincker P."/>
            <person name="Vivares C.P."/>
            <person name="Schwarz R.T."/>
            <person name="Schetters T.P."/>
            <person name="Krause P.J."/>
            <person name="Gorenflot A."/>
            <person name="Berry V."/>
            <person name="Barbe V."/>
            <person name="Ben Mamoun C."/>
        </authorList>
    </citation>
    <scope>NUCLEOTIDE SEQUENCE [LARGE SCALE GENOMIC DNA]</scope>
    <source>
        <strain evidence="8 9">RI</strain>
    </source>
</reference>
<gene>
    <name evidence="8" type="ORF">BmR1_04g08415</name>
</gene>
<dbReference type="RefSeq" id="XP_021337206.1">
    <property type="nucleotide sequence ID" value="XM_021482689.1"/>
</dbReference>
<dbReference type="Proteomes" id="UP000002899">
    <property type="component" value="Chromosome IV"/>
</dbReference>
<keyword evidence="9" id="KW-1185">Reference proteome</keyword>
<keyword evidence="3 5" id="KW-0694">RNA-binding</keyword>
<reference evidence="8 9" key="3">
    <citation type="journal article" date="2016" name="Sci. Rep.">
        <title>Genome-wide diversity and gene expression profiling of Babesia microti isolates identify polymorphic genes that mediate host-pathogen interactions.</title>
        <authorList>
            <person name="Silva J.C."/>
            <person name="Cornillot E."/>
            <person name="McCracken C."/>
            <person name="Usmani-Brown S."/>
            <person name="Dwivedi A."/>
            <person name="Ifeonu O.O."/>
            <person name="Crabtree J."/>
            <person name="Gotia H.T."/>
            <person name="Virji A.Z."/>
            <person name="Reynes C."/>
            <person name="Colinge J."/>
            <person name="Kumar V."/>
            <person name="Lawres L."/>
            <person name="Pazzi J.E."/>
            <person name="Pablo J.V."/>
            <person name="Hung C."/>
            <person name="Brancato J."/>
            <person name="Kumari P."/>
            <person name="Orvis J."/>
            <person name="Tretina K."/>
            <person name="Chibucos M."/>
            <person name="Ott S."/>
            <person name="Sadzewicz L."/>
            <person name="Sengamalay N."/>
            <person name="Shetty A.C."/>
            <person name="Su Q."/>
            <person name="Tallon L."/>
            <person name="Fraser C.M."/>
            <person name="Frutos R."/>
            <person name="Molina D.M."/>
            <person name="Krause P.J."/>
            <person name="Ben Mamoun C."/>
        </authorList>
    </citation>
    <scope>NUCLEOTIDE SEQUENCE [LARGE SCALE GENOMIC DNA]</scope>
    <source>
        <strain evidence="8 9">RI</strain>
    </source>
</reference>
<comment type="similarity">
    <text evidence="5 6">Belongs to the eIF-3 subunit B family.</text>
</comment>
<feature type="domain" description="Translation initiation factor beta propellor-like" evidence="7">
    <location>
        <begin position="411"/>
        <end position="634"/>
    </location>
</feature>
<comment type="subunit">
    <text evidence="5 6">Component of the eukaryotic translation initiation factor 3 (eIF-3) complex.</text>
</comment>
<dbReference type="SUPFAM" id="SSF82171">
    <property type="entry name" value="DPP6 N-terminal domain-like"/>
    <property type="match status" value="1"/>
</dbReference>
<dbReference type="PANTHER" id="PTHR14068">
    <property type="entry name" value="EUKARYOTIC TRANSLATION INITIATION FACTOR 3 EIF3 -RELATED"/>
    <property type="match status" value="1"/>
</dbReference>
<reference evidence="8 9" key="2">
    <citation type="journal article" date="2013" name="PLoS ONE">
        <title>Whole genome mapping and re-organization of the nuclear and mitochondrial genomes of Babesia microti isolates.</title>
        <authorList>
            <person name="Cornillot E."/>
            <person name="Dassouli A."/>
            <person name="Garg A."/>
            <person name="Pachikara N."/>
            <person name="Randazzo S."/>
            <person name="Depoix D."/>
            <person name="Carcy B."/>
            <person name="Delbecq S."/>
            <person name="Frutos R."/>
            <person name="Silva J.C."/>
            <person name="Sutton R."/>
            <person name="Krause P.J."/>
            <person name="Mamoun C.B."/>
        </authorList>
    </citation>
    <scope>NUCLEOTIDE SEQUENCE [LARGE SCALE GENOMIC DNA]</scope>
    <source>
        <strain evidence="8 9">RI</strain>
    </source>
</reference>
<dbReference type="PIRSF" id="PIRSF036424">
    <property type="entry name" value="eIF3b"/>
    <property type="match status" value="1"/>
</dbReference>
<dbReference type="PANTHER" id="PTHR14068:SF0">
    <property type="entry name" value="EUKARYOTIC TRANSLATION INITIATION FACTOR 3 SUBUNIT B"/>
    <property type="match status" value="1"/>
</dbReference>
<dbReference type="InterPro" id="IPR013979">
    <property type="entry name" value="TIF_beta_prop-like"/>
</dbReference>
<dbReference type="GeneID" id="24426314"/>
<dbReference type="VEuPathDB" id="PiroplasmaDB:BmR1_04g08415"/>
<evidence type="ECO:0000256" key="2">
    <source>
        <dbReference type="ARBA" id="ARBA00022540"/>
    </source>
</evidence>
<comment type="subcellular location">
    <subcellularLocation>
        <location evidence="5 6">Cytoplasm</location>
    </subcellularLocation>
</comment>
<dbReference type="AlphaFoldDB" id="I7IST6"/>
<dbReference type="GO" id="GO:0003743">
    <property type="term" value="F:translation initiation factor activity"/>
    <property type="evidence" value="ECO:0007669"/>
    <property type="project" value="UniProtKB-UniRule"/>
</dbReference>
<dbReference type="InterPro" id="IPR015943">
    <property type="entry name" value="WD40/YVTN_repeat-like_dom_sf"/>
</dbReference>
<evidence type="ECO:0000259" key="7">
    <source>
        <dbReference type="Pfam" id="PF08662"/>
    </source>
</evidence>
<evidence type="ECO:0000256" key="5">
    <source>
        <dbReference type="HAMAP-Rule" id="MF_03001"/>
    </source>
</evidence>
<dbReference type="HAMAP" id="MF_03001">
    <property type="entry name" value="eIF3b"/>
    <property type="match status" value="1"/>
</dbReference>
<dbReference type="OrthoDB" id="10250414at2759"/>
<dbReference type="Gene3D" id="2.130.10.10">
    <property type="entry name" value="YVTN repeat-like/Quinoprotein amine dehydrogenase"/>
    <property type="match status" value="2"/>
</dbReference>
<dbReference type="EMBL" id="LN871599">
    <property type="protein sequence ID" value="CCF75861.2"/>
    <property type="molecule type" value="Genomic_DNA"/>
</dbReference>
<evidence type="ECO:0000256" key="6">
    <source>
        <dbReference type="PIRNR" id="PIRNR036424"/>
    </source>
</evidence>
<dbReference type="GO" id="GO:0033290">
    <property type="term" value="C:eukaryotic 48S preinitiation complex"/>
    <property type="evidence" value="ECO:0007669"/>
    <property type="project" value="UniProtKB-UniRule"/>
</dbReference>
<dbReference type="GO" id="GO:0016282">
    <property type="term" value="C:eukaryotic 43S preinitiation complex"/>
    <property type="evidence" value="ECO:0007669"/>
    <property type="project" value="UniProtKB-UniRule"/>
</dbReference>
<dbReference type="KEGG" id="bmic:BmR1_04g08415"/>
<evidence type="ECO:0000313" key="8">
    <source>
        <dbReference type="EMBL" id="CCF75861.2"/>
    </source>
</evidence>
<sequence length="742" mass="85724">MSYYIGVIPTMLKVTLEDLPRDGDSCLLDFISDDEYDEEEVLRKCSEREELITLADGFPETIIFVGLPIVGREKYNRLVEVVNRSLNKDFAAKQLRLSQPFTLEIPQDDNGQTQGVGFITCAKADEAIRILPHVKGFRLDASHTFNAVMIDNYDFIISNQNTCKSPLTNFGFTREEFRMWLLDPKSREQFVIRYQDETEIHWWDPVEREPIMHYDGSRERAEGKRLWTDSRVQWSNHGLYLVTFHKKGICLYAGDKFERKVRCEHNNVKHISFSPGDEYILTWDGTPHNPENDKAICIWQVITGDLLRSFPTPPISPKGSEFPHFLWNYNGTMIAKMEKNDETSSLCVYSLPSMTLVPNAQGKKTRLLYAAEKFDWSPSDNIISIVIPGTFNTPARLVLVEMPSRVELASRNIYNVCGASMHWQERGDYLCLKTIVMKKTGKRGKKQFNQLEIFKLREKNIPVDTIQIEGAVVKQMHWEIGVLEGSRRFALIVKDEETGSHSIRFYRIRDTGSISDTVWITTFDVTSHLNHMEWSPAGNYFVLGCLGAEGTLLFCFLNDNDKVEVIHKDEHFMVNSIRWSSCGRYVSTCVCVPMPSLGGPASTATFRFSAEAGYCIWGFQGKLMYKVKKEGLYSFDFRPHPPSLLPREEIEKIKKNIKTYSKRYDAIDEQARTEQKNACRAKRQANIDSFKQIINSLLEWHAQDVLYQEYENAWVSFDAQFQWEDSEYVIQQVLDTREEFVS</sequence>
<keyword evidence="2 5" id="KW-0396">Initiation factor</keyword>
<dbReference type="Pfam" id="PF08662">
    <property type="entry name" value="eIF2A"/>
    <property type="match status" value="1"/>
</dbReference>
<dbReference type="GO" id="GO:0005852">
    <property type="term" value="C:eukaryotic translation initiation factor 3 complex"/>
    <property type="evidence" value="ECO:0007669"/>
    <property type="project" value="UniProtKB-UniRule"/>
</dbReference>
<keyword evidence="1 5" id="KW-0963">Cytoplasm</keyword>
<accession>I7IST6</accession>
<comment type="function">
    <text evidence="5">RNA-binding component of the eukaryotic translation initiation factor 3 (eIF-3) complex, which is involved in protein synthesis of a specialized repertoire of mRNAs and, together with other initiation factors, stimulates binding of mRNA and methionyl-tRNAi to the 40S ribosome. The eIF-3 complex specifically targets and initiates translation of a subset of mRNAs involved in cell proliferation.</text>
</comment>
<keyword evidence="4 5" id="KW-0648">Protein biosynthesis</keyword>
<organism evidence="8 9">
    <name type="scientific">Babesia microti (strain RI)</name>
    <dbReference type="NCBI Taxonomy" id="1133968"/>
    <lineage>
        <taxon>Eukaryota</taxon>
        <taxon>Sar</taxon>
        <taxon>Alveolata</taxon>
        <taxon>Apicomplexa</taxon>
        <taxon>Aconoidasida</taxon>
        <taxon>Piroplasmida</taxon>
        <taxon>Babesiidae</taxon>
        <taxon>Babesia</taxon>
    </lineage>
</organism>
<dbReference type="GO" id="GO:0003723">
    <property type="term" value="F:RNA binding"/>
    <property type="evidence" value="ECO:0007669"/>
    <property type="project" value="UniProtKB-UniRule"/>
</dbReference>
<protein>
    <recommendedName>
        <fullName evidence="5 6">Eukaryotic translation initiation factor 3 subunit B</fullName>
        <shortName evidence="5 6">eIF3b</shortName>
    </recommendedName>
    <alternativeName>
        <fullName evidence="5">Eukaryotic translation initiation factor 3 subunit 9</fullName>
    </alternativeName>
</protein>